<dbReference type="SUPFAM" id="SSF56935">
    <property type="entry name" value="Porins"/>
    <property type="match status" value="1"/>
</dbReference>
<protein>
    <recommendedName>
        <fullName evidence="4">TonB-dependent receptor</fullName>
    </recommendedName>
</protein>
<organism evidence="2 3">
    <name type="scientific">Flavobacterium cyanobacteriorum</name>
    <dbReference type="NCBI Taxonomy" id="2022802"/>
    <lineage>
        <taxon>Bacteria</taxon>
        <taxon>Pseudomonadati</taxon>
        <taxon>Bacteroidota</taxon>
        <taxon>Flavobacteriia</taxon>
        <taxon>Flavobacteriales</taxon>
        <taxon>Flavobacteriaceae</taxon>
        <taxon>Flavobacterium</taxon>
    </lineage>
</organism>
<dbReference type="SUPFAM" id="SSF49464">
    <property type="entry name" value="Carboxypeptidase regulatory domain-like"/>
    <property type="match status" value="1"/>
</dbReference>
<dbReference type="InterPro" id="IPR008969">
    <property type="entry name" value="CarboxyPept-like_regulatory"/>
</dbReference>
<dbReference type="RefSeq" id="WP_094416318.1">
    <property type="nucleotide sequence ID" value="NZ_NOXV01000300.1"/>
</dbReference>
<dbReference type="OrthoDB" id="603275at2"/>
<dbReference type="EMBL" id="NOXV01000300">
    <property type="protein sequence ID" value="OYQ33204.1"/>
    <property type="molecule type" value="Genomic_DNA"/>
</dbReference>
<sequence>MHKFLLLLLLFNSIVYSQSISFTGTVSDTLNAPLESANVIARPLKEGVPMRFAIADHKGRYRLELDSSVAYEITVSYLGYKDETFRYSPGSGATSHDFLLKPSDENLKEVVINYDYQPVVVKKDTLIYDVKSFASGNERKMKEVLEKLPGVEVDKNGTVTVQGKKVTQMLVEGRSFFGGGSRLAVENIPADALDKIEVIDHFNQVGFLKQVSDSDELAMNVKLKEEKKKFLFGDVEAALGNDRYYAAHAALFYYSPKTTFNFIGDNNNVGQRTLTFDDMMRFSGGTSSFLNQRKPLSNLYAFTEGDQEVIENKSQFSALSFSHRVSDQFEITGFGIFSKLFTASFTESVTEYLQNDSGTVELRDYQSRNSALMALGNIKLDYDRQKNEKWYYNGQYQFSDNDFSSRLTSAINGTATLFETLRDAENQSVKQYLEWHKSYSPAHTTTLVINQDYTKFAPENSWNTDRDFLPGLIPLQEDITYNVNQLKNITTNNVDMLFRHYWVINNLNHLYTVAGHNHSHATLTTREWQQLSSGSVNAFSAADGFGNDLRYTLGDTYLGTEYKFMTGRLITRPGLYLHRYRLATRQPDGNNAFSRVLLEPQLNSDYEFNKSESLKLSYRFSNDFADPEQMASRYTLQSYNSVFRGNAILRNERFHKVNLFYTKFSAYRGLSAHGGVSFSRKVRTIRNDVEVVETTQGGAILLNNFTTPVLTDNPETNWSTYGSLEKKFWYLSVKVYSRLSWFEYTQRLNGVGSINSRNSRQVGISLRTANKKWPYISVGYDKTWSSFKGITRSNYENEVFESSFAYEFIPQFTFKADYTYFNNTDPQGQHNVFQTGNISMAYQKKNSPWGFDIRVNNFLNNKEKTTSSFSDFTISRQTVHLLPRIILCGVRYTL</sequence>
<comment type="caution">
    <text evidence="2">The sequence shown here is derived from an EMBL/GenBank/DDBJ whole genome shotgun (WGS) entry which is preliminary data.</text>
</comment>
<reference evidence="2 3" key="1">
    <citation type="submission" date="2017-07" db="EMBL/GenBank/DDBJ databases">
        <title>Flavobacterium cyanobacteriorum sp. nov., isolated from cyanobacterial aggregates in a eutrophic lake.</title>
        <authorList>
            <person name="Cai H."/>
        </authorList>
    </citation>
    <scope>NUCLEOTIDE SEQUENCE [LARGE SCALE GENOMIC DNA]</scope>
    <source>
        <strain evidence="2 3">TH021</strain>
    </source>
</reference>
<feature type="signal peptide" evidence="1">
    <location>
        <begin position="1"/>
        <end position="17"/>
    </location>
</feature>
<evidence type="ECO:0000313" key="2">
    <source>
        <dbReference type="EMBL" id="OYQ33204.1"/>
    </source>
</evidence>
<evidence type="ECO:0000256" key="1">
    <source>
        <dbReference type="SAM" id="SignalP"/>
    </source>
</evidence>
<dbReference type="AlphaFoldDB" id="A0A255YWY8"/>
<dbReference type="Pfam" id="PF13715">
    <property type="entry name" value="CarbopepD_reg_2"/>
    <property type="match status" value="1"/>
</dbReference>
<evidence type="ECO:0000313" key="3">
    <source>
        <dbReference type="Proteomes" id="UP000216605"/>
    </source>
</evidence>
<dbReference type="Proteomes" id="UP000216605">
    <property type="component" value="Unassembled WGS sequence"/>
</dbReference>
<evidence type="ECO:0008006" key="4">
    <source>
        <dbReference type="Google" id="ProtNLM"/>
    </source>
</evidence>
<accession>A0A255YWY8</accession>
<name>A0A255YWY8_9FLAO</name>
<keyword evidence="1" id="KW-0732">Signal</keyword>
<keyword evidence="3" id="KW-1185">Reference proteome</keyword>
<proteinExistence type="predicted"/>
<gene>
    <name evidence="2" type="ORF">CHU92_13150</name>
</gene>
<dbReference type="Gene3D" id="2.60.40.1120">
    <property type="entry name" value="Carboxypeptidase-like, regulatory domain"/>
    <property type="match status" value="1"/>
</dbReference>
<feature type="chain" id="PRO_5012581190" description="TonB-dependent receptor" evidence="1">
    <location>
        <begin position="18"/>
        <end position="894"/>
    </location>
</feature>